<feature type="region of interest" description="Disordered" evidence="1">
    <location>
        <begin position="1"/>
        <end position="29"/>
    </location>
</feature>
<dbReference type="Pfam" id="PF12674">
    <property type="entry name" value="Zn_ribbon_2"/>
    <property type="match status" value="1"/>
</dbReference>
<dbReference type="EMBL" id="CWGI01000001">
    <property type="protein sequence ID" value="CRX37014.1"/>
    <property type="molecule type" value="Genomic_DNA"/>
</dbReference>
<evidence type="ECO:0000313" key="3">
    <source>
        <dbReference type="EMBL" id="CRX37014.1"/>
    </source>
</evidence>
<evidence type="ECO:0000259" key="2">
    <source>
        <dbReference type="Pfam" id="PF12674"/>
    </source>
</evidence>
<gene>
    <name evidence="3" type="ORF">HEPPS_02140</name>
</gene>
<dbReference type="AlphaFoldDB" id="A0A0G7ZNB3"/>
<proteinExistence type="predicted"/>
<reference evidence="4" key="1">
    <citation type="submission" date="2015-05" db="EMBL/GenBank/DDBJ databases">
        <authorList>
            <person name="Collingro A."/>
        </authorList>
    </citation>
    <scope>NUCLEOTIDE SEQUENCE [LARGE SCALE GENOMIC DNA]</scope>
    <source>
        <strain evidence="4">Ps</strain>
    </source>
</reference>
<feature type="domain" description="Putative zinc ribbon" evidence="2">
    <location>
        <begin position="6"/>
        <end position="84"/>
    </location>
</feature>
<protein>
    <submittedName>
        <fullName evidence="3">| / Putative zinc ribbon domain protein / 498283:498564 Reverse</fullName>
    </submittedName>
</protein>
<feature type="compositionally biased region" description="Basic and acidic residues" evidence="1">
    <location>
        <begin position="14"/>
        <end position="29"/>
    </location>
</feature>
<dbReference type="InterPro" id="IPR025868">
    <property type="entry name" value="Zn_ribbon_dom_put"/>
</dbReference>
<evidence type="ECO:0000313" key="4">
    <source>
        <dbReference type="Proteomes" id="UP000242141"/>
    </source>
</evidence>
<sequence>MNNKKICQSCGMSLKKDQNGPAKEKDGSPSEKYCSHCYKDGEFTFPNFTVEDMQNKNKEMMKQKHFPNFMINMYNKKLPELERWSKVSSKSQEIIEE</sequence>
<name>A0A0G7ZNB3_9MOLU</name>
<evidence type="ECO:0000256" key="1">
    <source>
        <dbReference type="SAM" id="MobiDB-lite"/>
    </source>
</evidence>
<organism evidence="3 4">
    <name type="scientific">Candidatus Hepatoplasma crinochetorum</name>
    <dbReference type="NCBI Taxonomy" id="295596"/>
    <lineage>
        <taxon>Bacteria</taxon>
        <taxon>Bacillati</taxon>
        <taxon>Mycoplasmatota</taxon>
        <taxon>Mollicutes</taxon>
        <taxon>Candidatus Hepatoplasmataceae</taxon>
        <taxon>Candidatus Hepatoplasma</taxon>
    </lineage>
</organism>
<dbReference type="Proteomes" id="UP000242141">
    <property type="component" value="Unassembled WGS sequence"/>
</dbReference>
<accession>A0A0G7ZNB3</accession>
<keyword evidence="4" id="KW-1185">Reference proteome</keyword>